<dbReference type="Gene3D" id="3.10.350.10">
    <property type="entry name" value="LysM domain"/>
    <property type="match status" value="1"/>
</dbReference>
<proteinExistence type="predicted"/>
<dbReference type="InterPro" id="IPR036779">
    <property type="entry name" value="LysM_dom_sf"/>
</dbReference>
<dbReference type="InterPro" id="IPR018392">
    <property type="entry name" value="LysM"/>
</dbReference>
<keyword evidence="1" id="KW-0732">Signal</keyword>
<dbReference type="HOGENOM" id="CLU_158429_0_0_9"/>
<accession>B7GH90</accession>
<evidence type="ECO:0000313" key="4">
    <source>
        <dbReference type="Proteomes" id="UP000000742"/>
    </source>
</evidence>
<dbReference type="EMBL" id="CP000922">
    <property type="protein sequence ID" value="ACJ33251.1"/>
    <property type="molecule type" value="Genomic_DNA"/>
</dbReference>
<organism evidence="3 4">
    <name type="scientific">Anoxybacillus flavithermus (strain DSM 21510 / WK1)</name>
    <dbReference type="NCBI Taxonomy" id="491915"/>
    <lineage>
        <taxon>Bacteria</taxon>
        <taxon>Bacillati</taxon>
        <taxon>Bacillota</taxon>
        <taxon>Bacilli</taxon>
        <taxon>Bacillales</taxon>
        <taxon>Anoxybacillaceae</taxon>
        <taxon>Anoxybacillus</taxon>
    </lineage>
</organism>
<name>B7GH90_ANOFW</name>
<dbReference type="CDD" id="cd00118">
    <property type="entry name" value="LysM"/>
    <property type="match status" value="1"/>
</dbReference>
<dbReference type="eggNOG" id="COG3170">
    <property type="taxonomic scope" value="Bacteria"/>
</dbReference>
<feature type="domain" description="LysM" evidence="2">
    <location>
        <begin position="50"/>
        <end position="103"/>
    </location>
</feature>
<dbReference type="PROSITE" id="PS51782">
    <property type="entry name" value="LYSM"/>
    <property type="match status" value="1"/>
</dbReference>
<dbReference type="KEGG" id="afl:Aflv_0873"/>
<feature type="signal peptide" evidence="1">
    <location>
        <begin position="1"/>
        <end position="23"/>
    </location>
</feature>
<dbReference type="Proteomes" id="UP000000742">
    <property type="component" value="Chromosome"/>
</dbReference>
<protein>
    <submittedName>
        <fullName evidence="3">Uncharacterized LisM domain containing protein</fullName>
    </submittedName>
</protein>
<sequence length="109" mass="12411">MKRGNAMKKVFIFLVCIAICAIAYHDITEGTIHTIRAEKAFKPTKELPYREVTVQRGDTLLSIIEREMNGKLPVSIDQLITDFQALNPHVNAHSLQAGKTYRIPLYKQK</sequence>
<dbReference type="STRING" id="491915.Aflv_0873"/>
<gene>
    <name evidence="3" type="ordered locus">Aflv_0873</name>
</gene>
<feature type="chain" id="PRO_5038681634" evidence="1">
    <location>
        <begin position="24"/>
        <end position="109"/>
    </location>
</feature>
<dbReference type="AlphaFoldDB" id="B7GH90"/>
<evidence type="ECO:0000313" key="3">
    <source>
        <dbReference type="EMBL" id="ACJ33251.1"/>
    </source>
</evidence>
<evidence type="ECO:0000259" key="2">
    <source>
        <dbReference type="PROSITE" id="PS51782"/>
    </source>
</evidence>
<reference evidence="3 4" key="1">
    <citation type="journal article" date="2008" name="Genome Biol.">
        <title>Encapsulated in silica: genome, proteome and physiology of the thermophilic bacterium Anoxybacillus flavithermus WK1.</title>
        <authorList>
            <person name="Saw J.H."/>
            <person name="Mountain B.W."/>
            <person name="Feng L."/>
            <person name="Omelchenko M.V."/>
            <person name="Hou S."/>
            <person name="Saito J.A."/>
            <person name="Stott M.B."/>
            <person name="Li D."/>
            <person name="Zhao G."/>
            <person name="Wu J."/>
            <person name="Galperin M.Y."/>
            <person name="Koonin E.V."/>
            <person name="Makarova K.S."/>
            <person name="Wolf Y.I."/>
            <person name="Rigden D.J."/>
            <person name="Dunfield P.F."/>
            <person name="Wang L."/>
            <person name="Alam M."/>
        </authorList>
    </citation>
    <scope>NUCLEOTIDE SEQUENCE [LARGE SCALE GENOMIC DNA]</scope>
    <source>
        <strain evidence="4">DSM 21510 / WK1</strain>
    </source>
</reference>
<evidence type="ECO:0000256" key="1">
    <source>
        <dbReference type="SAM" id="SignalP"/>
    </source>
</evidence>